<keyword evidence="2" id="KW-1185">Reference proteome</keyword>
<dbReference type="RefSeq" id="WP_381423139.1">
    <property type="nucleotide sequence ID" value="NZ_JBHSDH010000013.1"/>
</dbReference>
<proteinExistence type="predicted"/>
<reference evidence="2" key="1">
    <citation type="journal article" date="2019" name="Int. J. Syst. Evol. Microbiol.">
        <title>The Global Catalogue of Microorganisms (GCM) 10K type strain sequencing project: providing services to taxonomists for standard genome sequencing and annotation.</title>
        <authorList>
            <consortium name="The Broad Institute Genomics Platform"/>
            <consortium name="The Broad Institute Genome Sequencing Center for Infectious Disease"/>
            <person name="Wu L."/>
            <person name="Ma J."/>
        </authorList>
    </citation>
    <scope>NUCLEOTIDE SEQUENCE [LARGE SCALE GENOMIC DNA]</scope>
    <source>
        <strain evidence="2">CECT 8531</strain>
    </source>
</reference>
<gene>
    <name evidence="1" type="ORF">ACFOWX_08460</name>
</gene>
<sequence>MKFVELHSRGGNYLVVASNVAWLRTFENNQTQIGIVGGAPLLVTGSIEETSATILAAVAAAG</sequence>
<accession>A0ABV8RHU2</accession>
<evidence type="ECO:0000313" key="2">
    <source>
        <dbReference type="Proteomes" id="UP001595887"/>
    </source>
</evidence>
<dbReference type="Proteomes" id="UP001595887">
    <property type="component" value="Unassembled WGS sequence"/>
</dbReference>
<dbReference type="EMBL" id="JBHSDH010000013">
    <property type="protein sequence ID" value="MFC4292445.1"/>
    <property type="molecule type" value="Genomic_DNA"/>
</dbReference>
<organism evidence="1 2">
    <name type="scientific">Sphingorhabdus arenilitoris</name>
    <dbReference type="NCBI Taxonomy" id="1490041"/>
    <lineage>
        <taxon>Bacteria</taxon>
        <taxon>Pseudomonadati</taxon>
        <taxon>Pseudomonadota</taxon>
        <taxon>Alphaproteobacteria</taxon>
        <taxon>Sphingomonadales</taxon>
        <taxon>Sphingomonadaceae</taxon>
        <taxon>Sphingorhabdus</taxon>
    </lineage>
</organism>
<comment type="caution">
    <text evidence="1">The sequence shown here is derived from an EMBL/GenBank/DDBJ whole genome shotgun (WGS) entry which is preliminary data.</text>
</comment>
<evidence type="ECO:0000313" key="1">
    <source>
        <dbReference type="EMBL" id="MFC4292445.1"/>
    </source>
</evidence>
<protein>
    <submittedName>
        <fullName evidence="1">Uncharacterized protein</fullName>
    </submittedName>
</protein>
<name>A0ABV8RHU2_9SPHN</name>